<comment type="caution">
    <text evidence="1">The sequence shown here is derived from an EMBL/GenBank/DDBJ whole genome shotgun (WGS) entry which is preliminary data.</text>
</comment>
<evidence type="ECO:0000313" key="1">
    <source>
        <dbReference type="EMBL" id="NEN25403.1"/>
    </source>
</evidence>
<name>A0A7K3WUQ0_9FLAO</name>
<accession>A0A7K3WUQ0</accession>
<dbReference type="Proteomes" id="UP000486602">
    <property type="component" value="Unassembled WGS sequence"/>
</dbReference>
<dbReference type="RefSeq" id="WP_163286860.1">
    <property type="nucleotide sequence ID" value="NZ_JAAGVY010000052.1"/>
</dbReference>
<protein>
    <submittedName>
        <fullName evidence="1">Uncharacterized protein</fullName>
    </submittedName>
</protein>
<keyword evidence="2" id="KW-1185">Reference proteome</keyword>
<gene>
    <name evidence="1" type="ORF">G3O08_18050</name>
</gene>
<evidence type="ECO:0000313" key="2">
    <source>
        <dbReference type="Proteomes" id="UP000486602"/>
    </source>
</evidence>
<dbReference type="AlphaFoldDB" id="A0A7K3WUQ0"/>
<proteinExistence type="predicted"/>
<dbReference type="EMBL" id="JAAGVY010000052">
    <property type="protein sequence ID" value="NEN25403.1"/>
    <property type="molecule type" value="Genomic_DNA"/>
</dbReference>
<organism evidence="1 2">
    <name type="scientific">Cryomorpha ignava</name>
    <dbReference type="NCBI Taxonomy" id="101383"/>
    <lineage>
        <taxon>Bacteria</taxon>
        <taxon>Pseudomonadati</taxon>
        <taxon>Bacteroidota</taxon>
        <taxon>Flavobacteriia</taxon>
        <taxon>Flavobacteriales</taxon>
        <taxon>Cryomorphaceae</taxon>
        <taxon>Cryomorpha</taxon>
    </lineage>
</organism>
<reference evidence="1 2" key="1">
    <citation type="submission" date="2020-02" db="EMBL/GenBank/DDBJ databases">
        <title>Out from the shadows clarifying the taxonomy of the family Cryomorphaceae and related taxa by utilizing the GTDB taxonomic framework.</title>
        <authorList>
            <person name="Bowman J.P."/>
        </authorList>
    </citation>
    <scope>NUCLEOTIDE SEQUENCE [LARGE SCALE GENOMIC DNA]</scope>
    <source>
        <strain evidence="1 2">QSSC 1-22</strain>
    </source>
</reference>
<sequence length="655" mass="73783">MNIRQKNPEIALSNTVIAKTHFLDNVFGSANYTPDIASGTTTQWTSGLGKKFIDGRNEMGLAGIFETGMGISNNDVTFFASLIDEYRPGITLGRSQVKESKPDLGGKSQTDSLTAEMKRSWFKDRNFALQKQELSGSTFYIMDQKTLDPPTNISGQINLVISKSEYDSIAIPSNLDTTIHTPLLSFQNFSMEADNNQVPYRKAALKVNGASSSGTKTTAGLGVDLLTFNYGMLNSEAAGNVVDLESALSGILDIDEIISAIKVVEDIYFVTDDSITDFLFDRTVDETCARIRRHYYGFYVDDPKTSVLNPEITDRLKGEVLDNTLPLAQAKSGYGFRYLDVLFFLTPRKFITYKQLTSNANENGIQDNPSPYLKYGGKKIDFGQILYGFESIFFQPHYPPSEIFPPDSSTYSQTYENFPVHLVNDLAGWLANIVIPVTDFFILEQTGTSPYKENTPASNFDAYYEYSAPHADLYGNADAIGIYQAYQVLNEFAPNEGKLRLSDVFTLYYKGESELRPEINISVSPSQPFYTVTNRCKVFSLYFGFLADDSAGGYIWVPDNQTLWDKVKAPYSISNPTGKDYDNRLFKFSEFWLTRRKLFLFIEPALVADSKYHEFFISRFSNINDFDQPVLEWVKSKLSESFESKFLPFVKNLVI</sequence>